<organism evidence="2 3">
    <name type="scientific">Priestia megaterium</name>
    <name type="common">Bacillus megaterium</name>
    <dbReference type="NCBI Taxonomy" id="1404"/>
    <lineage>
        <taxon>Bacteria</taxon>
        <taxon>Bacillati</taxon>
        <taxon>Bacillota</taxon>
        <taxon>Bacilli</taxon>
        <taxon>Bacillales</taxon>
        <taxon>Bacillaceae</taxon>
        <taxon>Priestia</taxon>
    </lineage>
</organism>
<keyword evidence="1" id="KW-1133">Transmembrane helix</keyword>
<accession>A0AAX6BLX6</accession>
<evidence type="ECO:0000313" key="2">
    <source>
        <dbReference type="EMBL" id="GMG74793.1"/>
    </source>
</evidence>
<evidence type="ECO:0000256" key="1">
    <source>
        <dbReference type="SAM" id="Phobius"/>
    </source>
</evidence>
<evidence type="ECO:0000313" key="3">
    <source>
        <dbReference type="Proteomes" id="UP001165240"/>
    </source>
</evidence>
<protein>
    <submittedName>
        <fullName evidence="2">Uncharacterized protein</fullName>
    </submittedName>
</protein>
<proteinExistence type="predicted"/>
<name>A0AAX6BLX6_PRIMG</name>
<reference evidence="2" key="1">
    <citation type="journal article" date="2024" name="Appl Microbiol">
        <title>Effect of kuratsuki Bacillus and Priestia on Taste of Sake.</title>
        <authorList>
            <person name="Kobayashi K."/>
            <person name="Nishida H."/>
        </authorList>
    </citation>
    <scope>NUCLEOTIDE SEQUENCE</scope>
    <source>
        <strain evidence="2">B-12</strain>
    </source>
</reference>
<dbReference type="AlphaFoldDB" id="A0AAX6BLX6"/>
<gene>
    <name evidence="2" type="ORF">ShirakiTB12_32610</name>
</gene>
<dbReference type="EMBL" id="BSYK01000001">
    <property type="protein sequence ID" value="GMG74793.1"/>
    <property type="molecule type" value="Genomic_DNA"/>
</dbReference>
<feature type="transmembrane region" description="Helical" evidence="1">
    <location>
        <begin position="20"/>
        <end position="45"/>
    </location>
</feature>
<dbReference type="Proteomes" id="UP001165240">
    <property type="component" value="Unassembled WGS sequence"/>
</dbReference>
<sequence>MRSWDDSSYVESEKKYRVHLIFLSFFIFIEIIGYFWSTFAFQAYVKNVLRTWR</sequence>
<keyword evidence="1" id="KW-0472">Membrane</keyword>
<comment type="caution">
    <text evidence="2">The sequence shown here is derived from an EMBL/GenBank/DDBJ whole genome shotgun (WGS) entry which is preliminary data.</text>
</comment>
<keyword evidence="1" id="KW-0812">Transmembrane</keyword>